<dbReference type="Pfam" id="PF08279">
    <property type="entry name" value="HTH_11"/>
    <property type="match status" value="1"/>
</dbReference>
<name>A0A285TQD9_9HYPH</name>
<dbReference type="EMBL" id="OBML01000014">
    <property type="protein sequence ID" value="SOC25360.1"/>
    <property type="molecule type" value="Genomic_DNA"/>
</dbReference>
<dbReference type="InterPro" id="IPR051534">
    <property type="entry name" value="CBASS_pafABC_assoc_protein"/>
</dbReference>
<dbReference type="OrthoDB" id="9807255at2"/>
<keyword evidence="3" id="KW-0238">DNA-binding</keyword>
<dbReference type="InterPro" id="IPR013196">
    <property type="entry name" value="HTH_11"/>
</dbReference>
<evidence type="ECO:0000259" key="1">
    <source>
        <dbReference type="Pfam" id="PF08279"/>
    </source>
</evidence>
<feature type="domain" description="Helix-turn-helix type 11" evidence="1">
    <location>
        <begin position="6"/>
        <end position="59"/>
    </location>
</feature>
<reference evidence="3 4" key="1">
    <citation type="submission" date="2017-08" db="EMBL/GenBank/DDBJ databases">
        <authorList>
            <person name="de Groot N.N."/>
        </authorList>
    </citation>
    <scope>NUCLEOTIDE SEQUENCE [LARGE SCALE GENOMIC DNA]</scope>
    <source>
        <strain evidence="3 4">USBA 352</strain>
    </source>
</reference>
<proteinExistence type="predicted"/>
<organism evidence="3 4">
    <name type="scientific">Stappia indica</name>
    <dbReference type="NCBI Taxonomy" id="538381"/>
    <lineage>
        <taxon>Bacteria</taxon>
        <taxon>Pseudomonadati</taxon>
        <taxon>Pseudomonadota</taxon>
        <taxon>Alphaproteobacteria</taxon>
        <taxon>Hyphomicrobiales</taxon>
        <taxon>Stappiaceae</taxon>
        <taxon>Stappia</taxon>
    </lineage>
</organism>
<accession>A0A285TQD9</accession>
<dbReference type="Pfam" id="PF13280">
    <property type="entry name" value="WYL"/>
    <property type="match status" value="1"/>
</dbReference>
<dbReference type="InterPro" id="IPR026881">
    <property type="entry name" value="WYL_dom"/>
</dbReference>
<dbReference type="GO" id="GO:0003677">
    <property type="term" value="F:DNA binding"/>
    <property type="evidence" value="ECO:0007669"/>
    <property type="project" value="UniProtKB-KW"/>
</dbReference>
<dbReference type="PANTHER" id="PTHR34580:SF3">
    <property type="entry name" value="PROTEIN PAFB"/>
    <property type="match status" value="1"/>
</dbReference>
<keyword evidence="4" id="KW-1185">Reference proteome</keyword>
<evidence type="ECO:0000313" key="3">
    <source>
        <dbReference type="EMBL" id="SOC25360.1"/>
    </source>
</evidence>
<gene>
    <name evidence="3" type="ORF">SAMN05421512_11451</name>
</gene>
<dbReference type="InterPro" id="IPR036388">
    <property type="entry name" value="WH-like_DNA-bd_sf"/>
</dbReference>
<feature type="domain" description="WYL" evidence="2">
    <location>
        <begin position="138"/>
        <end position="204"/>
    </location>
</feature>
<dbReference type="RefSeq" id="WP_097176454.1">
    <property type="nucleotide sequence ID" value="NZ_OBML01000014.1"/>
</dbReference>
<sequence length="247" mass="28195">MRRADRLLQVLQILRRYRRPVSGAAIAAELEVSLRTLYRDIAALQASGVPVAGEAGVGYVLEEGYDLPPLMFTAEELEIVMLGLRMVEGRGDAAIRRTARDAVAKIATVLPEGLRDGFLDAPLYAPPPCELPGDRIELLRLREALRLERKVEILYQVPDRAPERRVVWPIVLAFFEHARVLAAWCELRQNYRNFRTDRMLEMTVLDARPPRSRKRLYAEWRRHRLEENRTREAAAENADVGECRAAG</sequence>
<dbReference type="Gene3D" id="1.10.10.10">
    <property type="entry name" value="Winged helix-like DNA-binding domain superfamily/Winged helix DNA-binding domain"/>
    <property type="match status" value="1"/>
</dbReference>
<dbReference type="SUPFAM" id="SSF46785">
    <property type="entry name" value="Winged helix' DNA-binding domain"/>
    <property type="match status" value="1"/>
</dbReference>
<evidence type="ECO:0000313" key="4">
    <source>
        <dbReference type="Proteomes" id="UP000219331"/>
    </source>
</evidence>
<dbReference type="STRING" id="538381.GCA_001696535_00441"/>
<dbReference type="PANTHER" id="PTHR34580">
    <property type="match status" value="1"/>
</dbReference>
<dbReference type="Proteomes" id="UP000219331">
    <property type="component" value="Unassembled WGS sequence"/>
</dbReference>
<dbReference type="PROSITE" id="PS52050">
    <property type="entry name" value="WYL"/>
    <property type="match status" value="1"/>
</dbReference>
<dbReference type="AlphaFoldDB" id="A0A285TQD9"/>
<evidence type="ECO:0000259" key="2">
    <source>
        <dbReference type="Pfam" id="PF13280"/>
    </source>
</evidence>
<protein>
    <submittedName>
        <fullName evidence="3">Predicted DNA-binding transcriptional regulator YafY, contains an HTH and WYL domains</fullName>
    </submittedName>
</protein>
<dbReference type="InterPro" id="IPR036390">
    <property type="entry name" value="WH_DNA-bd_sf"/>
</dbReference>